<dbReference type="Pfam" id="PF00440">
    <property type="entry name" value="TetR_N"/>
    <property type="match status" value="1"/>
</dbReference>
<proteinExistence type="predicted"/>
<dbReference type="EMBL" id="JBHSPR010000013">
    <property type="protein sequence ID" value="MFC6018263.1"/>
    <property type="molecule type" value="Genomic_DNA"/>
</dbReference>
<keyword evidence="3" id="KW-0804">Transcription</keyword>
<name>A0ABW1KD55_9ACTN</name>
<evidence type="ECO:0000256" key="2">
    <source>
        <dbReference type="ARBA" id="ARBA00023125"/>
    </source>
</evidence>
<dbReference type="RefSeq" id="WP_377423492.1">
    <property type="nucleotide sequence ID" value="NZ_JBHSPR010000013.1"/>
</dbReference>
<feature type="DNA-binding region" description="H-T-H motif" evidence="4">
    <location>
        <begin position="36"/>
        <end position="55"/>
    </location>
</feature>
<feature type="domain" description="HTH tetR-type" evidence="5">
    <location>
        <begin position="15"/>
        <end position="73"/>
    </location>
</feature>
<dbReference type="InterPro" id="IPR001647">
    <property type="entry name" value="HTH_TetR"/>
</dbReference>
<evidence type="ECO:0000256" key="4">
    <source>
        <dbReference type="PROSITE-ProRule" id="PRU00335"/>
    </source>
</evidence>
<evidence type="ECO:0000313" key="7">
    <source>
        <dbReference type="Proteomes" id="UP001596203"/>
    </source>
</evidence>
<dbReference type="SUPFAM" id="SSF48498">
    <property type="entry name" value="Tetracyclin repressor-like, C-terminal domain"/>
    <property type="match status" value="1"/>
</dbReference>
<dbReference type="PANTHER" id="PTHR30055:SF234">
    <property type="entry name" value="HTH-TYPE TRANSCRIPTIONAL REGULATOR BETI"/>
    <property type="match status" value="1"/>
</dbReference>
<keyword evidence="2 4" id="KW-0238">DNA-binding</keyword>
<protein>
    <submittedName>
        <fullName evidence="6">TetR/AcrR family transcriptional regulator</fullName>
    </submittedName>
</protein>
<keyword evidence="7" id="KW-1185">Reference proteome</keyword>
<dbReference type="Gene3D" id="1.10.357.10">
    <property type="entry name" value="Tetracycline Repressor, domain 2"/>
    <property type="match status" value="1"/>
</dbReference>
<evidence type="ECO:0000256" key="3">
    <source>
        <dbReference type="ARBA" id="ARBA00023163"/>
    </source>
</evidence>
<dbReference type="InterPro" id="IPR050109">
    <property type="entry name" value="HTH-type_TetR-like_transc_reg"/>
</dbReference>
<sequence>MSRSGSKPTRRADAQHNAEKILGAAVACLSRNADASVIEIAQAAGVGRVTLYGHFPSRDALVEAALIRLLHEGDQVLAAVDLTGDPRETLRALIESSWLLIAQSSAVLEAAQKTLPPGRLHDLHAKPEQRVGDLIVRGQAEGVFRDDLPASWLAGVLHHVIHGAATDVATGRLDRADAPGFISETILAAYRPR</sequence>
<organism evidence="6 7">
    <name type="scientific">Plantactinospora solaniradicis</name>
    <dbReference type="NCBI Taxonomy" id="1723736"/>
    <lineage>
        <taxon>Bacteria</taxon>
        <taxon>Bacillati</taxon>
        <taxon>Actinomycetota</taxon>
        <taxon>Actinomycetes</taxon>
        <taxon>Micromonosporales</taxon>
        <taxon>Micromonosporaceae</taxon>
        <taxon>Plantactinospora</taxon>
    </lineage>
</organism>
<dbReference type="SUPFAM" id="SSF46689">
    <property type="entry name" value="Homeodomain-like"/>
    <property type="match status" value="1"/>
</dbReference>
<evidence type="ECO:0000259" key="5">
    <source>
        <dbReference type="PROSITE" id="PS50977"/>
    </source>
</evidence>
<accession>A0ABW1KD55</accession>
<dbReference type="PROSITE" id="PS50977">
    <property type="entry name" value="HTH_TETR_2"/>
    <property type="match status" value="1"/>
</dbReference>
<reference evidence="7" key="1">
    <citation type="journal article" date="2019" name="Int. J. Syst. Evol. Microbiol.">
        <title>The Global Catalogue of Microorganisms (GCM) 10K type strain sequencing project: providing services to taxonomists for standard genome sequencing and annotation.</title>
        <authorList>
            <consortium name="The Broad Institute Genomics Platform"/>
            <consortium name="The Broad Institute Genome Sequencing Center for Infectious Disease"/>
            <person name="Wu L."/>
            <person name="Ma J."/>
        </authorList>
    </citation>
    <scope>NUCLEOTIDE SEQUENCE [LARGE SCALE GENOMIC DNA]</scope>
    <source>
        <strain evidence="7">ZS-35-S2</strain>
    </source>
</reference>
<evidence type="ECO:0000313" key="6">
    <source>
        <dbReference type="EMBL" id="MFC6018263.1"/>
    </source>
</evidence>
<dbReference type="PANTHER" id="PTHR30055">
    <property type="entry name" value="HTH-TYPE TRANSCRIPTIONAL REGULATOR RUTR"/>
    <property type="match status" value="1"/>
</dbReference>
<gene>
    <name evidence="6" type="ORF">ACFP2T_18890</name>
</gene>
<comment type="caution">
    <text evidence="6">The sequence shown here is derived from an EMBL/GenBank/DDBJ whole genome shotgun (WGS) entry which is preliminary data.</text>
</comment>
<dbReference type="InterPro" id="IPR009057">
    <property type="entry name" value="Homeodomain-like_sf"/>
</dbReference>
<dbReference type="InterPro" id="IPR036271">
    <property type="entry name" value="Tet_transcr_reg_TetR-rel_C_sf"/>
</dbReference>
<dbReference type="Proteomes" id="UP001596203">
    <property type="component" value="Unassembled WGS sequence"/>
</dbReference>
<keyword evidence="1" id="KW-0805">Transcription regulation</keyword>
<evidence type="ECO:0000256" key="1">
    <source>
        <dbReference type="ARBA" id="ARBA00023015"/>
    </source>
</evidence>